<dbReference type="InterPro" id="IPR026082">
    <property type="entry name" value="ABCA"/>
</dbReference>
<dbReference type="Pfam" id="PF00005">
    <property type="entry name" value="ABC_tran"/>
    <property type="match status" value="1"/>
</dbReference>
<comment type="caution">
    <text evidence="5">The sequence shown here is derived from an EMBL/GenBank/DDBJ whole genome shotgun (WGS) entry which is preliminary data.</text>
</comment>
<dbReference type="OrthoDB" id="10255969at2759"/>
<dbReference type="SUPFAM" id="SSF52540">
    <property type="entry name" value="P-loop containing nucleoside triphosphate hydrolases"/>
    <property type="match status" value="1"/>
</dbReference>
<sequence>MNSNECFGLLGANGAGKTTTFDVLTNQIRSSDGTAAILGVSVVSIPTIGYCPQFDALPDNLTGRQTLILLGRLNGFKNVKDRVELVLECVLLAEMADELIRTYSGGQKRRLSIAVCLMSGSRFQALDEPTAGVDPATRRHIWDLLIAMRTQNKAVLLTTHSMEECEALCTRIGFLRAGRLRGIGTSQHLKSRYGNSYVLTIVLKSTRKEDVEYVNKVVSKAFEIPLTADLDHKSISFEIPKRSDVSWSGMYEKVERVVSEVDSQGKSKTASNELEERKEGSNENDLSKEVPKETGQHREVSKEEQIISDFYLVQNSLEQVFTRLAAAQ</sequence>
<dbReference type="FunFam" id="3.40.50.300:FF:001598">
    <property type="entry name" value="ABC transporter ced-7"/>
    <property type="match status" value="1"/>
</dbReference>
<dbReference type="InterPro" id="IPR003439">
    <property type="entry name" value="ABC_transporter-like_ATP-bd"/>
</dbReference>
<keyword evidence="1" id="KW-0547">Nucleotide-binding</keyword>
<evidence type="ECO:0000256" key="3">
    <source>
        <dbReference type="SAM" id="MobiDB-lite"/>
    </source>
</evidence>
<keyword evidence="6" id="KW-1185">Reference proteome</keyword>
<dbReference type="GO" id="GO:0005319">
    <property type="term" value="F:lipid transporter activity"/>
    <property type="evidence" value="ECO:0007669"/>
    <property type="project" value="TreeGrafter"/>
</dbReference>
<feature type="compositionally biased region" description="Basic and acidic residues" evidence="3">
    <location>
        <begin position="274"/>
        <end position="302"/>
    </location>
</feature>
<dbReference type="PANTHER" id="PTHR19229">
    <property type="entry name" value="ATP-BINDING CASSETTE TRANSPORTER SUBFAMILY A ABCA"/>
    <property type="match status" value="1"/>
</dbReference>
<dbReference type="Gene3D" id="3.40.50.300">
    <property type="entry name" value="P-loop containing nucleotide triphosphate hydrolases"/>
    <property type="match status" value="1"/>
</dbReference>
<accession>A0A811JVC8</accession>
<name>A0A811JVC8_9BILA</name>
<dbReference type="Proteomes" id="UP000614601">
    <property type="component" value="Unassembled WGS sequence"/>
</dbReference>
<gene>
    <name evidence="5" type="ORF">BOKJ2_LOCUS1959</name>
</gene>
<evidence type="ECO:0000313" key="5">
    <source>
        <dbReference type="EMBL" id="CAD5207275.1"/>
    </source>
</evidence>
<dbReference type="Proteomes" id="UP000783686">
    <property type="component" value="Unassembled WGS sequence"/>
</dbReference>
<dbReference type="GO" id="GO:0140359">
    <property type="term" value="F:ABC-type transporter activity"/>
    <property type="evidence" value="ECO:0007669"/>
    <property type="project" value="InterPro"/>
</dbReference>
<dbReference type="InterPro" id="IPR003593">
    <property type="entry name" value="AAA+_ATPase"/>
</dbReference>
<dbReference type="InterPro" id="IPR017871">
    <property type="entry name" value="ABC_transporter-like_CS"/>
</dbReference>
<organism evidence="5 6">
    <name type="scientific">Bursaphelenchus okinawaensis</name>
    <dbReference type="NCBI Taxonomy" id="465554"/>
    <lineage>
        <taxon>Eukaryota</taxon>
        <taxon>Metazoa</taxon>
        <taxon>Ecdysozoa</taxon>
        <taxon>Nematoda</taxon>
        <taxon>Chromadorea</taxon>
        <taxon>Rhabditida</taxon>
        <taxon>Tylenchina</taxon>
        <taxon>Tylenchomorpha</taxon>
        <taxon>Aphelenchoidea</taxon>
        <taxon>Aphelenchoididae</taxon>
        <taxon>Bursaphelenchus</taxon>
    </lineage>
</organism>
<proteinExistence type="predicted"/>
<protein>
    <recommendedName>
        <fullName evidence="4">ABC transporter domain-containing protein</fullName>
    </recommendedName>
</protein>
<reference evidence="5" key="1">
    <citation type="submission" date="2020-09" db="EMBL/GenBank/DDBJ databases">
        <authorList>
            <person name="Kikuchi T."/>
        </authorList>
    </citation>
    <scope>NUCLEOTIDE SEQUENCE</scope>
    <source>
        <strain evidence="5">SH1</strain>
    </source>
</reference>
<dbReference type="CDD" id="cd03263">
    <property type="entry name" value="ABC_subfamily_A"/>
    <property type="match status" value="1"/>
</dbReference>
<evidence type="ECO:0000259" key="4">
    <source>
        <dbReference type="PROSITE" id="PS50893"/>
    </source>
</evidence>
<feature type="domain" description="ABC transporter" evidence="4">
    <location>
        <begin position="1"/>
        <end position="202"/>
    </location>
</feature>
<dbReference type="PANTHER" id="PTHR19229:SF250">
    <property type="entry name" value="ABC TRANSPORTER DOMAIN-CONTAINING PROTEIN-RELATED"/>
    <property type="match status" value="1"/>
</dbReference>
<dbReference type="PROSITE" id="PS00211">
    <property type="entry name" value="ABC_TRANSPORTER_1"/>
    <property type="match status" value="1"/>
</dbReference>
<evidence type="ECO:0000313" key="6">
    <source>
        <dbReference type="Proteomes" id="UP000614601"/>
    </source>
</evidence>
<dbReference type="GO" id="GO:0016020">
    <property type="term" value="C:membrane"/>
    <property type="evidence" value="ECO:0007669"/>
    <property type="project" value="InterPro"/>
</dbReference>
<dbReference type="GO" id="GO:0016887">
    <property type="term" value="F:ATP hydrolysis activity"/>
    <property type="evidence" value="ECO:0007669"/>
    <property type="project" value="InterPro"/>
</dbReference>
<keyword evidence="2" id="KW-0067">ATP-binding</keyword>
<dbReference type="EMBL" id="CAJFDH010000001">
    <property type="protein sequence ID" value="CAD5207275.1"/>
    <property type="molecule type" value="Genomic_DNA"/>
</dbReference>
<dbReference type="AlphaFoldDB" id="A0A811JVC8"/>
<dbReference type="EMBL" id="CAJFCW020000001">
    <property type="protein sequence ID" value="CAG9085040.1"/>
    <property type="molecule type" value="Genomic_DNA"/>
</dbReference>
<evidence type="ECO:0000256" key="2">
    <source>
        <dbReference type="ARBA" id="ARBA00022840"/>
    </source>
</evidence>
<feature type="region of interest" description="Disordered" evidence="3">
    <location>
        <begin position="261"/>
        <end position="302"/>
    </location>
</feature>
<dbReference type="SMART" id="SM00382">
    <property type="entry name" value="AAA"/>
    <property type="match status" value="1"/>
</dbReference>
<dbReference type="PROSITE" id="PS50893">
    <property type="entry name" value="ABC_TRANSPORTER_2"/>
    <property type="match status" value="1"/>
</dbReference>
<evidence type="ECO:0000256" key="1">
    <source>
        <dbReference type="ARBA" id="ARBA00022741"/>
    </source>
</evidence>
<dbReference type="GO" id="GO:0005524">
    <property type="term" value="F:ATP binding"/>
    <property type="evidence" value="ECO:0007669"/>
    <property type="project" value="UniProtKB-KW"/>
</dbReference>
<dbReference type="InterPro" id="IPR027417">
    <property type="entry name" value="P-loop_NTPase"/>
</dbReference>